<evidence type="ECO:0000313" key="12">
    <source>
        <dbReference type="EMBL" id="OZM56179.1"/>
    </source>
</evidence>
<feature type="transmembrane region" description="Helical" evidence="9">
    <location>
        <begin position="156"/>
        <end position="176"/>
    </location>
</feature>
<dbReference type="SUPFAM" id="SSF52540">
    <property type="entry name" value="P-loop containing nucleoside triphosphate hydrolases"/>
    <property type="match status" value="1"/>
</dbReference>
<reference evidence="12 13" key="2">
    <citation type="submission" date="2017-09" db="EMBL/GenBank/DDBJ databases">
        <title>Bacillus patelloidae sp. nov., isolated from the intestinal tract of a marine limpet.</title>
        <authorList>
            <person name="Liu R."/>
            <person name="Dong C."/>
            <person name="Shao Z."/>
        </authorList>
    </citation>
    <scope>NUCLEOTIDE SEQUENCE [LARGE SCALE GENOMIC DNA]</scope>
    <source>
        <strain evidence="12 13">SA5d-4</strain>
    </source>
</reference>
<accession>A0A263BR53</accession>
<feature type="transmembrane region" description="Helical" evidence="9">
    <location>
        <begin position="127"/>
        <end position="150"/>
    </location>
</feature>
<dbReference type="AlphaFoldDB" id="A0A263BR53"/>
<dbReference type="GO" id="GO:0015421">
    <property type="term" value="F:ABC-type oligopeptide transporter activity"/>
    <property type="evidence" value="ECO:0007669"/>
    <property type="project" value="TreeGrafter"/>
</dbReference>
<keyword evidence="8 9" id="KW-0472">Membrane</keyword>
<keyword evidence="6 12" id="KW-0067">ATP-binding</keyword>
<evidence type="ECO:0000259" key="11">
    <source>
        <dbReference type="PROSITE" id="PS50929"/>
    </source>
</evidence>
<dbReference type="InterPro" id="IPR003439">
    <property type="entry name" value="ABC_transporter-like_ATP-bd"/>
</dbReference>
<dbReference type="Pfam" id="PF00005">
    <property type="entry name" value="ABC_tran"/>
    <property type="match status" value="1"/>
</dbReference>
<protein>
    <submittedName>
        <fullName evidence="12">Multidrug ABC transporter permease/ATP-binding protein</fullName>
    </submittedName>
</protein>
<evidence type="ECO:0000256" key="5">
    <source>
        <dbReference type="ARBA" id="ARBA00022741"/>
    </source>
</evidence>
<dbReference type="FunFam" id="3.40.50.300:FF:000221">
    <property type="entry name" value="Multidrug ABC transporter ATP-binding protein"/>
    <property type="match status" value="1"/>
</dbReference>
<name>A0A263BR53_9BACI</name>
<feature type="transmembrane region" description="Helical" evidence="9">
    <location>
        <begin position="281"/>
        <end position="301"/>
    </location>
</feature>
<reference evidence="13" key="1">
    <citation type="submission" date="2017-08" db="EMBL/GenBank/DDBJ databases">
        <authorList>
            <person name="Huang Z."/>
        </authorList>
    </citation>
    <scope>NUCLEOTIDE SEQUENCE [LARGE SCALE GENOMIC DNA]</scope>
    <source>
        <strain evidence="13">SA5d-4</strain>
    </source>
</reference>
<dbReference type="Proteomes" id="UP000217083">
    <property type="component" value="Unassembled WGS sequence"/>
</dbReference>
<evidence type="ECO:0000256" key="2">
    <source>
        <dbReference type="ARBA" id="ARBA00022448"/>
    </source>
</evidence>
<dbReference type="SUPFAM" id="SSF90123">
    <property type="entry name" value="ABC transporter transmembrane region"/>
    <property type="match status" value="1"/>
</dbReference>
<dbReference type="GO" id="GO:0016887">
    <property type="term" value="F:ATP hydrolysis activity"/>
    <property type="evidence" value="ECO:0007669"/>
    <property type="project" value="InterPro"/>
</dbReference>
<dbReference type="Gene3D" id="3.40.50.300">
    <property type="entry name" value="P-loop containing nucleotide triphosphate hydrolases"/>
    <property type="match status" value="1"/>
</dbReference>
<keyword evidence="2" id="KW-0813">Transport</keyword>
<organism evidence="12 13">
    <name type="scientific">Lottiidibacillus patelloidae</name>
    <dbReference type="NCBI Taxonomy" id="2670334"/>
    <lineage>
        <taxon>Bacteria</taxon>
        <taxon>Bacillati</taxon>
        <taxon>Bacillota</taxon>
        <taxon>Bacilli</taxon>
        <taxon>Bacillales</taxon>
        <taxon>Bacillaceae</taxon>
        <taxon>Lottiidibacillus</taxon>
    </lineage>
</organism>
<dbReference type="RefSeq" id="WP_094926114.1">
    <property type="nucleotide sequence ID" value="NZ_NPIA01000008.1"/>
</dbReference>
<feature type="transmembrane region" description="Helical" evidence="9">
    <location>
        <begin position="60"/>
        <end position="89"/>
    </location>
</feature>
<evidence type="ECO:0000256" key="6">
    <source>
        <dbReference type="ARBA" id="ARBA00022840"/>
    </source>
</evidence>
<dbReference type="PROSITE" id="PS50893">
    <property type="entry name" value="ABC_TRANSPORTER_2"/>
    <property type="match status" value="1"/>
</dbReference>
<dbReference type="PANTHER" id="PTHR43394">
    <property type="entry name" value="ATP-DEPENDENT PERMEASE MDL1, MITOCHONDRIAL"/>
    <property type="match status" value="1"/>
</dbReference>
<dbReference type="InterPro" id="IPR017871">
    <property type="entry name" value="ABC_transporter-like_CS"/>
</dbReference>
<proteinExistence type="predicted"/>
<feature type="domain" description="ABC transporter" evidence="10">
    <location>
        <begin position="337"/>
        <end position="572"/>
    </location>
</feature>
<feature type="domain" description="ABC transmembrane type-1" evidence="11">
    <location>
        <begin position="21"/>
        <end position="304"/>
    </location>
</feature>
<dbReference type="Gene3D" id="1.20.1560.10">
    <property type="entry name" value="ABC transporter type 1, transmembrane domain"/>
    <property type="match status" value="1"/>
</dbReference>
<dbReference type="InterPro" id="IPR027417">
    <property type="entry name" value="P-loop_NTPase"/>
</dbReference>
<feature type="transmembrane region" description="Helical" evidence="9">
    <location>
        <begin position="21"/>
        <end position="40"/>
    </location>
</feature>
<keyword evidence="7 9" id="KW-1133">Transmembrane helix</keyword>
<dbReference type="FunFam" id="1.20.1560.10:FF:000011">
    <property type="entry name" value="Multidrug ABC transporter ATP-binding protein"/>
    <property type="match status" value="1"/>
</dbReference>
<dbReference type="GO" id="GO:0005524">
    <property type="term" value="F:ATP binding"/>
    <property type="evidence" value="ECO:0007669"/>
    <property type="project" value="UniProtKB-KW"/>
</dbReference>
<evidence type="ECO:0000256" key="3">
    <source>
        <dbReference type="ARBA" id="ARBA00022475"/>
    </source>
</evidence>
<keyword evidence="3" id="KW-1003">Cell membrane</keyword>
<comment type="caution">
    <text evidence="12">The sequence shown here is derived from an EMBL/GenBank/DDBJ whole genome shotgun (WGS) entry which is preliminary data.</text>
</comment>
<evidence type="ECO:0000259" key="10">
    <source>
        <dbReference type="PROSITE" id="PS50893"/>
    </source>
</evidence>
<dbReference type="InterPro" id="IPR039421">
    <property type="entry name" value="Type_1_exporter"/>
</dbReference>
<dbReference type="PROSITE" id="PS00211">
    <property type="entry name" value="ABC_TRANSPORTER_1"/>
    <property type="match status" value="1"/>
</dbReference>
<dbReference type="CDD" id="cd18541">
    <property type="entry name" value="ABC_6TM_TmrB_like"/>
    <property type="match status" value="1"/>
</dbReference>
<gene>
    <name evidence="12" type="ORF">CIB95_13840</name>
</gene>
<evidence type="ECO:0000256" key="8">
    <source>
        <dbReference type="ARBA" id="ARBA00023136"/>
    </source>
</evidence>
<evidence type="ECO:0000256" key="7">
    <source>
        <dbReference type="ARBA" id="ARBA00022989"/>
    </source>
</evidence>
<dbReference type="InterPro" id="IPR011527">
    <property type="entry name" value="ABC1_TM_dom"/>
</dbReference>
<sequence length="582" mass="65565">MFTIFKKLSWFFKREWKRYTIAISILIFVSFLDVIPPKIIGMAIDDIQFGRLTPERLMELLLFFGGLIIVSYLVTYTWMYKLFGGAFLVERLMRSRFMKHLLNMTPTFYEKNRTGDLMARATNDLKAISMTAGFGILTLIDSTVFMFVLIGVMGFLISWKLTIAALLPMPIMAIAMNRYGKKIHKHFTAAQDAFGDMNDNVLESIAGVRVNRAYVQEKADEQRFADMTEDVYKKNINVAKIDSLFEPTIKVLVGLSYVISLGYGAYLVFKNEVTLGELVSFNVYLGMLIWPMFAVGELINVMQRGNASLDRVNETLSYEADVKDIDEPIILERPGTIAFKDVTFRYPSSTTDNLQNVSFTIKRGETLGVVGKTGSGKTTILKQLLREYPLGTGEISISNVNLEKIPLDKLHGWVGYVPQEQMLFSRTIRENILFGKKDGNDEDINHALDLASFKSDLHTLPQGLDTLVGEKGVALSGGQKQRVSIARALIKDPEILMLDDAMSAVDGKTEATIISNIRHERKDKTTIISAHRLSAVEHSDLIIVLDQGKIIEKGTHEELLKQGGWYKEQFDKQQAEANSEVN</sequence>
<dbReference type="InterPro" id="IPR036640">
    <property type="entry name" value="ABC1_TM_sf"/>
</dbReference>
<evidence type="ECO:0000256" key="1">
    <source>
        <dbReference type="ARBA" id="ARBA00004651"/>
    </source>
</evidence>
<evidence type="ECO:0000256" key="9">
    <source>
        <dbReference type="SAM" id="Phobius"/>
    </source>
</evidence>
<evidence type="ECO:0000256" key="4">
    <source>
        <dbReference type="ARBA" id="ARBA00022692"/>
    </source>
</evidence>
<keyword evidence="5" id="KW-0547">Nucleotide-binding</keyword>
<dbReference type="EMBL" id="NPIA01000008">
    <property type="protein sequence ID" value="OZM56179.1"/>
    <property type="molecule type" value="Genomic_DNA"/>
</dbReference>
<dbReference type="InterPro" id="IPR003593">
    <property type="entry name" value="AAA+_ATPase"/>
</dbReference>
<dbReference type="PROSITE" id="PS50929">
    <property type="entry name" value="ABC_TM1F"/>
    <property type="match status" value="1"/>
</dbReference>
<feature type="transmembrane region" description="Helical" evidence="9">
    <location>
        <begin position="249"/>
        <end position="269"/>
    </location>
</feature>
<keyword evidence="13" id="KW-1185">Reference proteome</keyword>
<keyword evidence="4 9" id="KW-0812">Transmembrane</keyword>
<dbReference type="Pfam" id="PF00664">
    <property type="entry name" value="ABC_membrane"/>
    <property type="match status" value="1"/>
</dbReference>
<dbReference type="PANTHER" id="PTHR43394:SF1">
    <property type="entry name" value="ATP-BINDING CASSETTE SUB-FAMILY B MEMBER 10, MITOCHONDRIAL"/>
    <property type="match status" value="1"/>
</dbReference>
<dbReference type="GO" id="GO:0005886">
    <property type="term" value="C:plasma membrane"/>
    <property type="evidence" value="ECO:0007669"/>
    <property type="project" value="UniProtKB-SubCell"/>
</dbReference>
<evidence type="ECO:0000313" key="13">
    <source>
        <dbReference type="Proteomes" id="UP000217083"/>
    </source>
</evidence>
<dbReference type="SMART" id="SM00382">
    <property type="entry name" value="AAA"/>
    <property type="match status" value="1"/>
</dbReference>
<comment type="subcellular location">
    <subcellularLocation>
        <location evidence="1">Cell membrane</location>
        <topology evidence="1">Multi-pass membrane protein</topology>
    </subcellularLocation>
</comment>